<keyword evidence="3 4" id="KW-0687">Ribonucleoprotein</keyword>
<reference evidence="6" key="1">
    <citation type="journal article" date="2020" name="Front. Plant Sci.">
        <title>Comparative Plastid Genomics of Non-Photosynthetic Chrysophytes: Genome Reduction and Compaction.</title>
        <authorList>
            <person name="Kim J.I."/>
            <person name="Jeong M."/>
            <person name="Archibald J.M."/>
            <person name="Shin W."/>
        </authorList>
    </citation>
    <scope>NUCLEOTIDE SEQUENCE</scope>
    <source>
        <strain evidence="6">Yongseonkyo072317C3</strain>
    </source>
</reference>
<dbReference type="InterPro" id="IPR020040">
    <property type="entry name" value="Ribosomal_uL6_a/b-dom"/>
</dbReference>
<dbReference type="InterPro" id="IPR002358">
    <property type="entry name" value="Ribosomal_uL6_CS"/>
</dbReference>
<name>A0A7S6TBW6_9STRA</name>
<keyword evidence="6" id="KW-0934">Plastid</keyword>
<comment type="similarity">
    <text evidence="1 4">Belongs to the universal ribosomal protein uL6 family.</text>
</comment>
<dbReference type="NCBIfam" id="TIGR03654">
    <property type="entry name" value="L6_bact"/>
    <property type="match status" value="1"/>
</dbReference>
<dbReference type="PANTHER" id="PTHR11655">
    <property type="entry name" value="60S/50S RIBOSOMAL PROTEIN L6/L9"/>
    <property type="match status" value="1"/>
</dbReference>
<feature type="domain" description="Large ribosomal subunit protein uL6 alpha-beta" evidence="5">
    <location>
        <begin position="11"/>
        <end position="80"/>
    </location>
</feature>
<feature type="domain" description="Large ribosomal subunit protein uL6 alpha-beta" evidence="5">
    <location>
        <begin position="91"/>
        <end position="164"/>
    </location>
</feature>
<sequence length="178" mass="19493">MSRIGKKAISIPENVTIDIQNNIVQVRGKYGSLNKSFLDTILIEKNGNELKISQSLETKAAKAYHGLARVLLQNMIIGVSAKFSKVLITEGVGYKFQVEPSKLTLSIGFSHPVVLLIPADISVAADSSTKITLSGIDKEQVGLFASKIRAIRPPEPYKGKGIRYENEKIKRKAGKTKK</sequence>
<dbReference type="PROSITE" id="PS00525">
    <property type="entry name" value="RIBOSOMAL_L6_1"/>
    <property type="match status" value="1"/>
</dbReference>
<dbReference type="FunFam" id="3.90.930.12:FF:000001">
    <property type="entry name" value="50S ribosomal protein L6"/>
    <property type="match status" value="1"/>
</dbReference>
<dbReference type="EMBL" id="MN935478">
    <property type="protein sequence ID" value="QOU10673.1"/>
    <property type="molecule type" value="Genomic_DNA"/>
</dbReference>
<dbReference type="SUPFAM" id="SSF56053">
    <property type="entry name" value="Ribosomal protein L6"/>
    <property type="match status" value="2"/>
</dbReference>
<dbReference type="InterPro" id="IPR000702">
    <property type="entry name" value="Ribosomal_uL6-like"/>
</dbReference>
<dbReference type="Pfam" id="PF00347">
    <property type="entry name" value="Ribosomal_L6"/>
    <property type="match status" value="2"/>
</dbReference>
<evidence type="ECO:0000259" key="5">
    <source>
        <dbReference type="Pfam" id="PF00347"/>
    </source>
</evidence>
<evidence type="ECO:0000256" key="3">
    <source>
        <dbReference type="ARBA" id="ARBA00023274"/>
    </source>
</evidence>
<dbReference type="Gene3D" id="3.90.930.12">
    <property type="entry name" value="Ribosomal protein L6, alpha-beta domain"/>
    <property type="match status" value="2"/>
</dbReference>
<organism evidence="6">
    <name type="scientific">Poteriospumella lacustris</name>
    <dbReference type="NCBI Taxonomy" id="1117027"/>
    <lineage>
        <taxon>Eukaryota</taxon>
        <taxon>Sar</taxon>
        <taxon>Stramenopiles</taxon>
        <taxon>Ochrophyta</taxon>
        <taxon>Chrysophyceae</taxon>
        <taxon>Chromulinales</taxon>
        <taxon>Dinobryaceae</taxon>
        <taxon>Poteriospumella</taxon>
    </lineage>
</organism>
<dbReference type="InterPro" id="IPR019906">
    <property type="entry name" value="Ribosomal_uL6_bac-type"/>
</dbReference>
<dbReference type="AlphaFoldDB" id="A0A7S6TBW6"/>
<dbReference type="GO" id="GO:0002181">
    <property type="term" value="P:cytoplasmic translation"/>
    <property type="evidence" value="ECO:0007669"/>
    <property type="project" value="TreeGrafter"/>
</dbReference>
<dbReference type="InterPro" id="IPR036789">
    <property type="entry name" value="Ribosomal_uL6-like_a/b-dom_sf"/>
</dbReference>
<dbReference type="GO" id="GO:0005840">
    <property type="term" value="C:ribosome"/>
    <property type="evidence" value="ECO:0007669"/>
    <property type="project" value="UniProtKB-KW"/>
</dbReference>
<keyword evidence="2 4" id="KW-0689">Ribosomal protein</keyword>
<dbReference type="PIRSF" id="PIRSF002162">
    <property type="entry name" value="Ribosomal_L6"/>
    <property type="match status" value="1"/>
</dbReference>
<geneLocation type="plastid" evidence="6"/>
<accession>A0A7S6TBW6</accession>
<evidence type="ECO:0000256" key="2">
    <source>
        <dbReference type="ARBA" id="ARBA00022980"/>
    </source>
</evidence>
<evidence type="ECO:0000313" key="6">
    <source>
        <dbReference type="EMBL" id="QOU10673.1"/>
    </source>
</evidence>
<dbReference type="GO" id="GO:0019843">
    <property type="term" value="F:rRNA binding"/>
    <property type="evidence" value="ECO:0007669"/>
    <property type="project" value="InterPro"/>
</dbReference>
<evidence type="ECO:0000256" key="1">
    <source>
        <dbReference type="ARBA" id="ARBA00009356"/>
    </source>
</evidence>
<dbReference type="GO" id="GO:1990904">
    <property type="term" value="C:ribonucleoprotein complex"/>
    <property type="evidence" value="ECO:0007669"/>
    <property type="project" value="UniProtKB-KW"/>
</dbReference>
<evidence type="ECO:0000256" key="4">
    <source>
        <dbReference type="RuleBase" id="RU003869"/>
    </source>
</evidence>
<proteinExistence type="inferred from homology"/>
<dbReference type="HAMAP" id="MF_01365_B">
    <property type="entry name" value="Ribosomal_uL6_B"/>
    <property type="match status" value="1"/>
</dbReference>
<dbReference type="GO" id="GO:0003735">
    <property type="term" value="F:structural constituent of ribosome"/>
    <property type="evidence" value="ECO:0007669"/>
    <property type="project" value="InterPro"/>
</dbReference>
<dbReference type="PANTHER" id="PTHR11655:SF14">
    <property type="entry name" value="LARGE RIBOSOMAL SUBUNIT PROTEIN UL6M"/>
    <property type="match status" value="1"/>
</dbReference>
<gene>
    <name evidence="6" type="primary">rpl6</name>
    <name evidence="6" type="ORF">PoterioPt_p038</name>
</gene>
<dbReference type="PRINTS" id="PR00059">
    <property type="entry name" value="RIBOSOMALL6"/>
</dbReference>
<protein>
    <submittedName>
        <fullName evidence="6">Ribosomal protein L6</fullName>
    </submittedName>
</protein>